<evidence type="ECO:0000313" key="8">
    <source>
        <dbReference type="EMBL" id="ORX40151.1"/>
    </source>
</evidence>
<sequence>MGRPRKSSIAHTPNSASVNGPSRGNHGPMPNGSTPPQQNGRRMTSNPNQGTPNGMNGSPGHPYGQVQNHPNGPPQSFSTSSLANYHGNGIQNGIPHSGSAPPGQSLAPGAGSGPASASMQTRPHSQAPSSSYPWSTRPIRLYTPETDPPTLPQSPFPRYGLSVPAFPSHSGHLLLFGGLVHENVKNDLWSIDVRDCTTSLVRIKGEAPIPRVGHASAIADKIMLVWGGDTKVRPEDAQDEGLYILDLRTQEWTSVPISPGPVGRYGHAVSMLDSRFFVFGGQAEGSFMNDLWAYDIMQLGVSGGPHRWESIQYTTPPPPRRTGHILTAHQGKLYLFGGTDGMYHYNDTWCFDIATGAWTELSCIGYIPVPREGHAAAIVDDVIYIIGGRDVNGKDLGDLAAFRITNQRWYMFQNMGPCPSPRSGHAMVAAHGKVFVVGGEANASSAQSRDDPSLIHILDTTKIKYPPDNVPPRQVKARVSEVSSHQHMPDKAASPPQSTVPLASRQMQNGPSSSTDHGQSQASSESSHPAPPPQSQPPLLAPIVTPTSVPAEQMTTGSPQPMAPHRAPPPQRPRREGDEEYRRAMSPTNVGPSSPNQQANLPVPSSTSPGMSSSSPPQPRSGFNSSILGTRSPSPRLRTSDGDVRPAPPPDAFYYGRSPTSASGRPGSLSGQGDFMREIKAKDGEIEAGRKREAALKVIIGRAIHQGFVDDETEDLDLPNNDGSDHDPEIVRKLADALVRLKKEKAAIQTEMVAQMTVASERAVEADRLRRGALQEAAFLRAKLATLESNSPIELARIEKERINELERQLGHLHADHANSHRELQRALSDSSASRDLHSAAVQRESETLRRAEDAEEAHRAAMEELDETQHRMRSAESGLREHTEKLANLSSVAQQREAERDQLQHQLDEAIHARDAHLKVIEEAQLAITASGARTSEMEELHSRANERVRLLEEELSSTRSELEIKTKEAESAVERLAEIEAAYHKSRDEAESLRLTTTSQLGQLLESHRDLQASESRTNRGHQEQIRALEEEGNSLRKMLKEAGQRLDAAESGVSHHRQKSRDLESAHQTLRADLRGHRTKLLKAQEELARYRDMQASKDAELKDRDLAVTEMETKCSMLRNLLSDHGIAVDDMDLANGESSSRSELESQLRERTRACDNAQREIDDLTRRCHEAEDKVESLGRLIERMKDARSPTAMSARSPSPPVDSDRRVMEAERKMAELENQHKEKMAALEGDYQTAVRYVKGTEKMLKRMKDELNKQKDSNKTLQAEIDHLTGRSSEAGARTREASGRSTPSSAAALADPELTRRLEKLQNQHSALQAELSASRDVLAAREREVDVLRMRCEDAEREVEALREDLSQAQQRINTLLEMGGASGYHSNSEDEDEHIANGRRGSAGSSEEASMAFDKFTKELKQWERSRSPPNGDLSTEDETSRLGPLVTAGPPKISHHVKGHKRNSSEYSADWVQ</sequence>
<feature type="region of interest" description="Disordered" evidence="7">
    <location>
        <begin position="820"/>
        <end position="858"/>
    </location>
</feature>
<feature type="compositionally biased region" description="Polar residues" evidence="7">
    <location>
        <begin position="119"/>
        <end position="134"/>
    </location>
</feature>
<evidence type="ECO:0000256" key="1">
    <source>
        <dbReference type="ARBA" id="ARBA00004496"/>
    </source>
</evidence>
<dbReference type="InterPro" id="IPR006652">
    <property type="entry name" value="Kelch_1"/>
</dbReference>
<feature type="region of interest" description="Disordered" evidence="7">
    <location>
        <begin position="463"/>
        <end position="673"/>
    </location>
</feature>
<feature type="coiled-coil region" evidence="6">
    <location>
        <begin position="731"/>
        <end position="816"/>
    </location>
</feature>
<keyword evidence="3" id="KW-0963">Cytoplasm</keyword>
<keyword evidence="4" id="KW-0677">Repeat</keyword>
<dbReference type="Proteomes" id="UP000193218">
    <property type="component" value="Unassembled WGS sequence"/>
</dbReference>
<feature type="compositionally biased region" description="Basic and acidic residues" evidence="7">
    <location>
        <begin position="1412"/>
        <end position="1424"/>
    </location>
</feature>
<feature type="compositionally biased region" description="Low complexity" evidence="7">
    <location>
        <begin position="602"/>
        <end position="615"/>
    </location>
</feature>
<evidence type="ECO:0000256" key="4">
    <source>
        <dbReference type="ARBA" id="ARBA00022737"/>
    </source>
</evidence>
<feature type="compositionally biased region" description="Low complexity" evidence="7">
    <location>
        <begin position="97"/>
        <end position="118"/>
    </location>
</feature>
<dbReference type="InterPro" id="IPR015915">
    <property type="entry name" value="Kelch-typ_b-propeller"/>
</dbReference>
<evidence type="ECO:0000313" key="9">
    <source>
        <dbReference type="Proteomes" id="UP000193218"/>
    </source>
</evidence>
<feature type="compositionally biased region" description="Polar residues" evidence="7">
    <location>
        <begin position="31"/>
        <end position="56"/>
    </location>
</feature>
<keyword evidence="5 6" id="KW-0175">Coiled coil</keyword>
<evidence type="ECO:0000256" key="6">
    <source>
        <dbReference type="SAM" id="Coils"/>
    </source>
</evidence>
<dbReference type="FunFam" id="2.120.10.80:FF:000049">
    <property type="entry name" value="Cell polarity protein (Tea1)"/>
    <property type="match status" value="1"/>
</dbReference>
<feature type="region of interest" description="Disordered" evidence="7">
    <location>
        <begin position="1194"/>
        <end position="1213"/>
    </location>
</feature>
<feature type="compositionally biased region" description="Basic residues" evidence="7">
    <location>
        <begin position="1451"/>
        <end position="1460"/>
    </location>
</feature>
<dbReference type="SUPFAM" id="SSF50965">
    <property type="entry name" value="Galactose oxidase, central domain"/>
    <property type="match status" value="1"/>
</dbReference>
<organism evidence="8 9">
    <name type="scientific">Kockovaella imperatae</name>
    <dbReference type="NCBI Taxonomy" id="4999"/>
    <lineage>
        <taxon>Eukaryota</taxon>
        <taxon>Fungi</taxon>
        <taxon>Dikarya</taxon>
        <taxon>Basidiomycota</taxon>
        <taxon>Agaricomycotina</taxon>
        <taxon>Tremellomycetes</taxon>
        <taxon>Tremellales</taxon>
        <taxon>Cuniculitremaceae</taxon>
        <taxon>Kockovaella</taxon>
    </lineage>
</organism>
<feature type="compositionally biased region" description="Basic and acidic residues" evidence="7">
    <location>
        <begin position="833"/>
        <end position="858"/>
    </location>
</feature>
<comment type="subcellular location">
    <subcellularLocation>
        <location evidence="1">Cytoplasm</location>
    </subcellularLocation>
</comment>
<reference evidence="8 9" key="1">
    <citation type="submission" date="2017-03" db="EMBL/GenBank/DDBJ databases">
        <title>Widespread Adenine N6-methylation of Active Genes in Fungi.</title>
        <authorList>
            <consortium name="DOE Joint Genome Institute"/>
            <person name="Mondo S.J."/>
            <person name="Dannebaum R.O."/>
            <person name="Kuo R.C."/>
            <person name="Louie K.B."/>
            <person name="Bewick A.J."/>
            <person name="Labutti K."/>
            <person name="Haridas S."/>
            <person name="Kuo A."/>
            <person name="Salamov A."/>
            <person name="Ahrendt S.R."/>
            <person name="Lau R."/>
            <person name="Bowen B.P."/>
            <person name="Lipzen A."/>
            <person name="Sullivan W."/>
            <person name="Andreopoulos W.B."/>
            <person name="Clum A."/>
            <person name="Lindquist E."/>
            <person name="Daum C."/>
            <person name="Northen T.R."/>
            <person name="Ramamoorthy G."/>
            <person name="Schmitz R.J."/>
            <person name="Gryganskyi A."/>
            <person name="Culley D."/>
            <person name="Magnuson J."/>
            <person name="James T.Y."/>
            <person name="O'Malley M.A."/>
            <person name="Stajich J.E."/>
            <person name="Spatafora J.W."/>
            <person name="Visel A."/>
            <person name="Grigoriev I.V."/>
        </authorList>
    </citation>
    <scope>NUCLEOTIDE SEQUENCE [LARGE SCALE GENOMIC DNA]</scope>
    <source>
        <strain evidence="8 9">NRRL Y-17943</strain>
    </source>
</reference>
<accession>A0A1Y1UQ37</accession>
<dbReference type="SMART" id="SM00612">
    <property type="entry name" value="Kelch"/>
    <property type="match status" value="3"/>
</dbReference>
<feature type="compositionally biased region" description="Polar residues" evidence="7">
    <location>
        <begin position="545"/>
        <end position="558"/>
    </location>
</feature>
<feature type="region of interest" description="Disordered" evidence="7">
    <location>
        <begin position="1274"/>
        <end position="1306"/>
    </location>
</feature>
<dbReference type="GeneID" id="33559686"/>
<feature type="coiled-coil region" evidence="6">
    <location>
        <begin position="1306"/>
        <end position="1375"/>
    </location>
</feature>
<dbReference type="GO" id="GO:0051285">
    <property type="term" value="C:cell cortex of cell tip"/>
    <property type="evidence" value="ECO:0007669"/>
    <property type="project" value="TreeGrafter"/>
</dbReference>
<dbReference type="STRING" id="4999.A0A1Y1UQ37"/>
<feature type="compositionally biased region" description="Basic and acidic residues" evidence="7">
    <location>
        <begin position="573"/>
        <end position="583"/>
    </location>
</feature>
<comment type="caution">
    <text evidence="8">The sequence shown here is derived from an EMBL/GenBank/DDBJ whole genome shotgun (WGS) entry which is preliminary data.</text>
</comment>
<feature type="compositionally biased region" description="Polar residues" evidence="7">
    <location>
        <begin position="622"/>
        <end position="633"/>
    </location>
</feature>
<dbReference type="EMBL" id="NBSH01000002">
    <property type="protein sequence ID" value="ORX40151.1"/>
    <property type="molecule type" value="Genomic_DNA"/>
</dbReference>
<feature type="compositionally biased region" description="Low complexity" evidence="7">
    <location>
        <begin position="1395"/>
        <end position="1407"/>
    </location>
</feature>
<dbReference type="GO" id="GO:0061245">
    <property type="term" value="P:establishment or maintenance of bipolar cell polarity"/>
    <property type="evidence" value="ECO:0007669"/>
    <property type="project" value="TreeGrafter"/>
</dbReference>
<feature type="compositionally biased region" description="Polar residues" evidence="7">
    <location>
        <begin position="9"/>
        <end position="22"/>
    </location>
</feature>
<feature type="region of interest" description="Disordered" evidence="7">
    <location>
        <begin position="1"/>
        <end position="149"/>
    </location>
</feature>
<dbReference type="OrthoDB" id="45365at2759"/>
<feature type="compositionally biased region" description="Polar residues" evidence="7">
    <location>
        <begin position="495"/>
        <end position="518"/>
    </location>
</feature>
<feature type="compositionally biased region" description="Pro residues" evidence="7">
    <location>
        <begin position="529"/>
        <end position="540"/>
    </location>
</feature>
<feature type="compositionally biased region" description="Polar residues" evidence="7">
    <location>
        <begin position="65"/>
        <end position="83"/>
    </location>
</feature>
<dbReference type="PANTHER" id="PTHR23244:SF456">
    <property type="entry name" value="MULTIPLE EPIDERMAL GROWTH FACTOR-LIKE DOMAINS PROTEIN 8"/>
    <property type="match status" value="1"/>
</dbReference>
<keyword evidence="9" id="KW-1185">Reference proteome</keyword>
<evidence type="ECO:0000256" key="7">
    <source>
        <dbReference type="SAM" id="MobiDB-lite"/>
    </source>
</evidence>
<name>A0A1Y1UQ37_9TREE</name>
<evidence type="ECO:0000256" key="5">
    <source>
        <dbReference type="ARBA" id="ARBA00023054"/>
    </source>
</evidence>
<gene>
    <name evidence="8" type="ORF">BD324DRAFT_648753</name>
</gene>
<protein>
    <submittedName>
        <fullName evidence="8">Uncharacterized protein</fullName>
    </submittedName>
</protein>
<feature type="compositionally biased region" description="Polar residues" evidence="7">
    <location>
        <begin position="586"/>
        <end position="600"/>
    </location>
</feature>
<feature type="region of interest" description="Disordered" evidence="7">
    <location>
        <begin position="1049"/>
        <end position="1069"/>
    </location>
</feature>
<dbReference type="RefSeq" id="XP_021873936.1">
    <property type="nucleotide sequence ID" value="XM_022017877.1"/>
</dbReference>
<keyword evidence="2" id="KW-0880">Kelch repeat</keyword>
<dbReference type="Gene3D" id="2.120.10.80">
    <property type="entry name" value="Kelch-type beta propeller"/>
    <property type="match status" value="2"/>
</dbReference>
<feature type="compositionally biased region" description="Low complexity" evidence="7">
    <location>
        <begin position="519"/>
        <end position="528"/>
    </location>
</feature>
<evidence type="ECO:0000256" key="3">
    <source>
        <dbReference type="ARBA" id="ARBA00022490"/>
    </source>
</evidence>
<dbReference type="InParanoid" id="A0A1Y1UQ37"/>
<dbReference type="Pfam" id="PF24681">
    <property type="entry name" value="Kelch_KLHDC2_KLHL20_DRC7"/>
    <property type="match status" value="2"/>
</dbReference>
<feature type="region of interest" description="Disordered" evidence="7">
    <location>
        <begin position="1376"/>
        <end position="1471"/>
    </location>
</feature>
<dbReference type="InterPro" id="IPR011043">
    <property type="entry name" value="Gal_Oxase/kelch_b-propeller"/>
</dbReference>
<evidence type="ECO:0000256" key="2">
    <source>
        <dbReference type="ARBA" id="ARBA00022441"/>
    </source>
</evidence>
<dbReference type="PANTHER" id="PTHR23244">
    <property type="entry name" value="KELCH REPEAT DOMAIN"/>
    <property type="match status" value="1"/>
</dbReference>
<proteinExistence type="predicted"/>